<comment type="similarity">
    <text evidence="1">Belongs to the FLX family.</text>
</comment>
<evidence type="ECO:0000313" key="6">
    <source>
        <dbReference type="EMBL" id="KAL0429891.1"/>
    </source>
</evidence>
<dbReference type="PANTHER" id="PTHR33405:SF20">
    <property type="entry name" value="PROTEIN FLX-LIKE 3"/>
    <property type="match status" value="1"/>
</dbReference>
<name>A0AAW2VLC3_SESRA</name>
<evidence type="ECO:0000256" key="4">
    <source>
        <dbReference type="ARBA" id="ARBA00023054"/>
    </source>
</evidence>
<keyword evidence="5" id="KW-0287">Flowering</keyword>
<reference evidence="6" key="1">
    <citation type="submission" date="2020-06" db="EMBL/GenBank/DDBJ databases">
        <authorList>
            <person name="Li T."/>
            <person name="Hu X."/>
            <person name="Zhang T."/>
            <person name="Song X."/>
            <person name="Zhang H."/>
            <person name="Dai N."/>
            <person name="Sheng W."/>
            <person name="Hou X."/>
            <person name="Wei L."/>
        </authorList>
    </citation>
    <scope>NUCLEOTIDE SEQUENCE</scope>
    <source>
        <strain evidence="6">G02</strain>
        <tissue evidence="6">Leaf</tissue>
    </source>
</reference>
<dbReference type="AlphaFoldDB" id="A0AAW2VLC3"/>
<dbReference type="InterPro" id="IPR040353">
    <property type="entry name" value="FLX/FLX-like"/>
</dbReference>
<keyword evidence="4" id="KW-0175">Coiled coil</keyword>
<gene>
    <name evidence="6" type="ORF">Sradi_0615100</name>
</gene>
<evidence type="ECO:0000256" key="1">
    <source>
        <dbReference type="ARBA" id="ARBA00005405"/>
    </source>
</evidence>
<dbReference type="GO" id="GO:0030154">
    <property type="term" value="P:cell differentiation"/>
    <property type="evidence" value="ECO:0007669"/>
    <property type="project" value="UniProtKB-KW"/>
</dbReference>
<keyword evidence="2" id="KW-0217">Developmental protein</keyword>
<dbReference type="PANTHER" id="PTHR33405">
    <property type="entry name" value="PROTEIN FLX-LIKE 2"/>
    <property type="match status" value="1"/>
</dbReference>
<accession>A0AAW2VLC3</accession>
<evidence type="ECO:0000256" key="2">
    <source>
        <dbReference type="ARBA" id="ARBA00022473"/>
    </source>
</evidence>
<reference evidence="6" key="2">
    <citation type="journal article" date="2024" name="Plant">
        <title>Genomic evolution and insights into agronomic trait innovations of Sesamum species.</title>
        <authorList>
            <person name="Miao H."/>
            <person name="Wang L."/>
            <person name="Qu L."/>
            <person name="Liu H."/>
            <person name="Sun Y."/>
            <person name="Le M."/>
            <person name="Wang Q."/>
            <person name="Wei S."/>
            <person name="Zheng Y."/>
            <person name="Lin W."/>
            <person name="Duan Y."/>
            <person name="Cao H."/>
            <person name="Xiong S."/>
            <person name="Wang X."/>
            <person name="Wei L."/>
            <person name="Li C."/>
            <person name="Ma Q."/>
            <person name="Ju M."/>
            <person name="Zhao R."/>
            <person name="Li G."/>
            <person name="Mu C."/>
            <person name="Tian Q."/>
            <person name="Mei H."/>
            <person name="Zhang T."/>
            <person name="Gao T."/>
            <person name="Zhang H."/>
        </authorList>
    </citation>
    <scope>NUCLEOTIDE SEQUENCE</scope>
    <source>
        <strain evidence="6">G02</strain>
    </source>
</reference>
<dbReference type="GO" id="GO:0009908">
    <property type="term" value="P:flower development"/>
    <property type="evidence" value="ECO:0007669"/>
    <property type="project" value="UniProtKB-KW"/>
</dbReference>
<proteinExistence type="inferred from homology"/>
<evidence type="ECO:0000256" key="3">
    <source>
        <dbReference type="ARBA" id="ARBA00022782"/>
    </source>
</evidence>
<sequence>MATLGNSGSAYAKNFLTCRPAVDYEKNASIVLTEQRQVMEKNLVTMAREIEKLRSELAGSRAWSAGGPYGMRFSNPDASFPPPYGDGYGIPQAAIDKGIPYGSSSGSWGDREKPVMNRR</sequence>
<keyword evidence="3" id="KW-0221">Differentiation</keyword>
<organism evidence="6">
    <name type="scientific">Sesamum radiatum</name>
    <name type="common">Black benniseed</name>
    <dbReference type="NCBI Taxonomy" id="300843"/>
    <lineage>
        <taxon>Eukaryota</taxon>
        <taxon>Viridiplantae</taxon>
        <taxon>Streptophyta</taxon>
        <taxon>Embryophyta</taxon>
        <taxon>Tracheophyta</taxon>
        <taxon>Spermatophyta</taxon>
        <taxon>Magnoliopsida</taxon>
        <taxon>eudicotyledons</taxon>
        <taxon>Gunneridae</taxon>
        <taxon>Pentapetalae</taxon>
        <taxon>asterids</taxon>
        <taxon>lamiids</taxon>
        <taxon>Lamiales</taxon>
        <taxon>Pedaliaceae</taxon>
        <taxon>Sesamum</taxon>
    </lineage>
</organism>
<evidence type="ECO:0000256" key="5">
    <source>
        <dbReference type="ARBA" id="ARBA00023089"/>
    </source>
</evidence>
<comment type="caution">
    <text evidence="6">The sequence shown here is derived from an EMBL/GenBank/DDBJ whole genome shotgun (WGS) entry which is preliminary data.</text>
</comment>
<protein>
    <submittedName>
        <fullName evidence="6">Protein FLX-like 3</fullName>
    </submittedName>
</protein>
<dbReference type="EMBL" id="JACGWJ010000003">
    <property type="protein sequence ID" value="KAL0429891.1"/>
    <property type="molecule type" value="Genomic_DNA"/>
</dbReference>